<dbReference type="EMBL" id="JBHUOX010000014">
    <property type="protein sequence ID" value="MFD3002145.1"/>
    <property type="molecule type" value="Genomic_DNA"/>
</dbReference>
<evidence type="ECO:0000313" key="2">
    <source>
        <dbReference type="Proteomes" id="UP001597641"/>
    </source>
</evidence>
<sequence>MITTSTQNELIQYVYNELAEDANEQLELALTQDLELAESCSDLLMIQQLLDGACKAPRQRAIDNILNYSKNLSLQS</sequence>
<comment type="caution">
    <text evidence="1">The sequence shown here is derived from an EMBL/GenBank/DDBJ whole genome shotgun (WGS) entry which is preliminary data.</text>
</comment>
<keyword evidence="2" id="KW-1185">Reference proteome</keyword>
<protein>
    <submittedName>
        <fullName evidence="1">Uncharacterized protein</fullName>
    </submittedName>
</protein>
<proteinExistence type="predicted"/>
<dbReference type="RefSeq" id="WP_377487299.1">
    <property type="nucleotide sequence ID" value="NZ_JBHUOX010000014.1"/>
</dbReference>
<gene>
    <name evidence="1" type="ORF">ACFS7Z_17375</name>
</gene>
<dbReference type="Proteomes" id="UP001597641">
    <property type="component" value="Unassembled WGS sequence"/>
</dbReference>
<accession>A0ABW6BWE1</accession>
<name>A0ABW6BWE1_9BACT</name>
<reference evidence="2" key="1">
    <citation type="journal article" date="2019" name="Int. J. Syst. Evol. Microbiol.">
        <title>The Global Catalogue of Microorganisms (GCM) 10K type strain sequencing project: providing services to taxonomists for standard genome sequencing and annotation.</title>
        <authorList>
            <consortium name="The Broad Institute Genomics Platform"/>
            <consortium name="The Broad Institute Genome Sequencing Center for Infectious Disease"/>
            <person name="Wu L."/>
            <person name="Ma J."/>
        </authorList>
    </citation>
    <scope>NUCLEOTIDE SEQUENCE [LARGE SCALE GENOMIC DNA]</scope>
    <source>
        <strain evidence="2">KCTC 23984</strain>
    </source>
</reference>
<evidence type="ECO:0000313" key="1">
    <source>
        <dbReference type="EMBL" id="MFD3002145.1"/>
    </source>
</evidence>
<organism evidence="1 2">
    <name type="scientific">Pontibacter toksunensis</name>
    <dbReference type="NCBI Taxonomy" id="1332631"/>
    <lineage>
        <taxon>Bacteria</taxon>
        <taxon>Pseudomonadati</taxon>
        <taxon>Bacteroidota</taxon>
        <taxon>Cytophagia</taxon>
        <taxon>Cytophagales</taxon>
        <taxon>Hymenobacteraceae</taxon>
        <taxon>Pontibacter</taxon>
    </lineage>
</organism>